<dbReference type="InParanoid" id="H3A3N9"/>
<evidence type="ECO:0000256" key="4">
    <source>
        <dbReference type="SAM" id="MobiDB-lite"/>
    </source>
</evidence>
<evidence type="ECO:0000256" key="2">
    <source>
        <dbReference type="ARBA" id="ARBA00023054"/>
    </source>
</evidence>
<dbReference type="InterPro" id="IPR027417">
    <property type="entry name" value="P-loop_NTPase"/>
</dbReference>
<dbReference type="SUPFAM" id="SSF47986">
    <property type="entry name" value="DEATH domain"/>
    <property type="match status" value="1"/>
</dbReference>
<dbReference type="InterPro" id="IPR036034">
    <property type="entry name" value="PDZ_sf"/>
</dbReference>
<dbReference type="Gene3D" id="1.10.533.10">
    <property type="entry name" value="Death Domain, Fas"/>
    <property type="match status" value="1"/>
</dbReference>
<dbReference type="InterPro" id="IPR001315">
    <property type="entry name" value="CARD"/>
</dbReference>
<evidence type="ECO:0000259" key="6">
    <source>
        <dbReference type="PROSITE" id="PS50209"/>
    </source>
</evidence>
<dbReference type="GeneTree" id="ENSGT00940000157763"/>
<dbReference type="EMBL" id="AFYH01219953">
    <property type="status" value="NOT_ANNOTATED_CDS"/>
    <property type="molecule type" value="Genomic_DNA"/>
</dbReference>
<protein>
    <submittedName>
        <fullName evidence="7">Caspase recruitment domain family member 10</fullName>
    </submittedName>
</protein>
<evidence type="ECO:0000256" key="3">
    <source>
        <dbReference type="SAM" id="Coils"/>
    </source>
</evidence>
<dbReference type="EMBL" id="AFYH01219954">
    <property type="status" value="NOT_ANNOTATED_CDS"/>
    <property type="molecule type" value="Genomic_DNA"/>
</dbReference>
<reference evidence="7" key="2">
    <citation type="submission" date="2025-08" db="UniProtKB">
        <authorList>
            <consortium name="Ensembl"/>
        </authorList>
    </citation>
    <scope>IDENTIFICATION</scope>
</reference>
<feature type="coiled-coil region" evidence="3">
    <location>
        <begin position="138"/>
        <end position="231"/>
    </location>
</feature>
<dbReference type="EMBL" id="AFYH01219952">
    <property type="status" value="NOT_ANNOTATED_CDS"/>
    <property type="molecule type" value="Genomic_DNA"/>
</dbReference>
<dbReference type="HOGENOM" id="CLU_009760_1_0_1"/>
<dbReference type="Gene3D" id="2.30.30.40">
    <property type="entry name" value="SH3 Domains"/>
    <property type="match status" value="1"/>
</dbReference>
<dbReference type="FunFam" id="1.10.533.10:FF:000003">
    <property type="entry name" value="Caspase recruitment domain family, member 11"/>
    <property type="match status" value="1"/>
</dbReference>
<dbReference type="PROSITE" id="PS50209">
    <property type="entry name" value="CARD"/>
    <property type="match status" value="1"/>
</dbReference>
<feature type="compositionally biased region" description="Basic and acidic residues" evidence="4">
    <location>
        <begin position="567"/>
        <end position="621"/>
    </location>
</feature>
<dbReference type="EMBL" id="AFYH01219950">
    <property type="status" value="NOT_ANNOTATED_CDS"/>
    <property type="molecule type" value="Genomic_DNA"/>
</dbReference>
<evidence type="ECO:0000256" key="1">
    <source>
        <dbReference type="ARBA" id="ARBA00022553"/>
    </source>
</evidence>
<dbReference type="Proteomes" id="UP000008672">
    <property type="component" value="Unassembled WGS sequence"/>
</dbReference>
<dbReference type="CDD" id="cd06736">
    <property type="entry name" value="PDZ_CARD11_CARD14-like"/>
    <property type="match status" value="1"/>
</dbReference>
<dbReference type="GO" id="GO:0042981">
    <property type="term" value="P:regulation of apoptotic process"/>
    <property type="evidence" value="ECO:0007669"/>
    <property type="project" value="InterPro"/>
</dbReference>
<dbReference type="Gene3D" id="2.30.42.10">
    <property type="match status" value="1"/>
</dbReference>
<name>H3A3N9_LATCH</name>
<dbReference type="PROSITE" id="PS50106">
    <property type="entry name" value="PDZ"/>
    <property type="match status" value="1"/>
</dbReference>
<dbReference type="InterPro" id="IPR011029">
    <property type="entry name" value="DEATH-like_dom_sf"/>
</dbReference>
<evidence type="ECO:0000313" key="8">
    <source>
        <dbReference type="Proteomes" id="UP000008672"/>
    </source>
</evidence>
<dbReference type="Bgee" id="ENSLACG00000003794">
    <property type="expression patterns" value="Expressed in pelvic fin and 1 other cell type or tissue"/>
</dbReference>
<dbReference type="Pfam" id="PF00619">
    <property type="entry name" value="CARD"/>
    <property type="match status" value="1"/>
</dbReference>
<keyword evidence="2 3" id="KW-0175">Coiled coil</keyword>
<dbReference type="EMBL" id="AFYH01219949">
    <property type="status" value="NOT_ANNOTATED_CDS"/>
    <property type="molecule type" value="Genomic_DNA"/>
</dbReference>
<sequence length="1063" mass="123651">VSEEEEEEERLWEKIESRRHILTRTVNPAKLTPYLRQCKVIDVHDEDEVLNSHKYASRINRTGRLMDILRTRGKRGCEAFLESLEFYYPEHYTRLTGREPTQRCSMILDEEGPEGLTQFLMLEVKKLRGHLKAQLVQDHRLHTKYSDLEEEKRQLELKVEELGVFKERYSKMKEECDLYNQELQKLKDENYSLAMRYAQACEEKTMAIMRSRDLQLEIDQLRCKITSVEEEFKLVRSHSIKLKRDMEKLPRRESLTELQLDNERLKTTIQELQSRLQVGKMGLPENERVYLDILDHDRKEALEDRQELCEKIHSLQKETQQAEELRDMYLQEKEKLELRCQTLKKDCEMYKQRMNTILSQLEEIEKERDQAIKNRDAVQTQFAQGLLDKDRYRRQIRGLEERNDELELQLTKEKAENATLRAKAQRSEGRWICDKYHPRNVTTKLYCLFCSYFLLMLRYHGCFQTSTPLILEIAAPNYFLSDLGRPKLQLLQLLCSGGQVWQPVGLQWHRVRRGKGETSQMGSITGSEEALSPMVSNGEEMGCEREINRFSIFPFPPGTGSILRRLKEDYSPDLPRRTDRQREAGGERDRMRERLTDGERETERKGYRQTEGRRETDEHRENLKKKKKKLLSCFSEPVELHLLGKPILIQQAKPSCLGSGVHIIGGNQTGVFVQSVQPGSDAERAGLREGCQLLQMEEFLQKEGSISLEHCTKEVVHLSLQWWSNPSALKFQPNMEAYRKLQRDLREGTVASGDSFYIRSNLNILGHLMQHSLQVTCDEVLHVLDTMHRGHYEWRCTRVDPYTMADLEAGTIPNWNRKKKVVYLSVCLLLSFSRESWLQSASLPLFSERRIGCPTASFSTSSPPRKSPQHNHAPVFGCLLHQRASLFYSLSRLSEHWFLLARRGGQVKHSVWLVPEEGDSMEPQSHDGDDNILPYCLVQPVTTPNQRPVILTPGRLAKALIQKILQLPSSDGSCFEDCPTATHTHIEILEKKGVASSEMLVVRNVDCSRVECIQFKTIKASITQNKHGFLQLGLHSVKELVQREIYPIVIHIKLTEKSLKKLR</sequence>
<dbReference type="GO" id="GO:0050700">
    <property type="term" value="F:CARD domain binding"/>
    <property type="evidence" value="ECO:0007669"/>
    <property type="project" value="TreeGrafter"/>
</dbReference>
<dbReference type="GO" id="GO:0005737">
    <property type="term" value="C:cytoplasm"/>
    <property type="evidence" value="ECO:0007669"/>
    <property type="project" value="TreeGrafter"/>
</dbReference>
<dbReference type="SUPFAM" id="SSF50156">
    <property type="entry name" value="PDZ domain-like"/>
    <property type="match status" value="1"/>
</dbReference>
<feature type="domain" description="PDZ" evidence="5">
    <location>
        <begin position="646"/>
        <end position="697"/>
    </location>
</feature>
<dbReference type="Gene3D" id="3.40.50.300">
    <property type="entry name" value="P-loop containing nucleotide triphosphate hydrolases"/>
    <property type="match status" value="1"/>
</dbReference>
<reference evidence="8" key="1">
    <citation type="submission" date="2011-08" db="EMBL/GenBank/DDBJ databases">
        <title>The draft genome of Latimeria chalumnae.</title>
        <authorList>
            <person name="Di Palma F."/>
            <person name="Alfoldi J."/>
            <person name="Johnson J."/>
            <person name="Berlin A."/>
            <person name="Gnerre S."/>
            <person name="Jaffe D."/>
            <person name="MacCallum I."/>
            <person name="Young S."/>
            <person name="Walker B.J."/>
            <person name="Lander E."/>
            <person name="Lindblad-Toh K."/>
        </authorList>
    </citation>
    <scope>NUCLEOTIDE SEQUENCE [LARGE SCALE GENOMIC DNA]</scope>
    <source>
        <strain evidence="8">Wild caught</strain>
    </source>
</reference>
<keyword evidence="1" id="KW-0597">Phosphoprotein</keyword>
<dbReference type="EMBL" id="AFYH01219951">
    <property type="status" value="NOT_ANNOTATED_CDS"/>
    <property type="molecule type" value="Genomic_DNA"/>
</dbReference>
<reference evidence="7" key="3">
    <citation type="submission" date="2025-09" db="UniProtKB">
        <authorList>
            <consortium name="Ensembl"/>
        </authorList>
    </citation>
    <scope>IDENTIFICATION</scope>
</reference>
<dbReference type="PANTHER" id="PTHR14559">
    <property type="entry name" value="CASPASE RECRUITMENT DOMAIN FAMILY"/>
    <property type="match status" value="1"/>
</dbReference>
<feature type="region of interest" description="Disordered" evidence="4">
    <location>
        <begin position="567"/>
        <end position="623"/>
    </location>
</feature>
<dbReference type="Ensembl" id="ENSLACT00000004298.1">
    <property type="protein sequence ID" value="ENSLACP00000004260.1"/>
    <property type="gene ID" value="ENSLACG00000003794.1"/>
</dbReference>
<dbReference type="EMBL" id="AFYH01219955">
    <property type="status" value="NOT_ANNOTATED_CDS"/>
    <property type="molecule type" value="Genomic_DNA"/>
</dbReference>
<organism evidence="7 8">
    <name type="scientific">Latimeria chalumnae</name>
    <name type="common">Coelacanth</name>
    <dbReference type="NCBI Taxonomy" id="7897"/>
    <lineage>
        <taxon>Eukaryota</taxon>
        <taxon>Metazoa</taxon>
        <taxon>Chordata</taxon>
        <taxon>Craniata</taxon>
        <taxon>Vertebrata</taxon>
        <taxon>Euteleostomi</taxon>
        <taxon>Coelacanthiformes</taxon>
        <taxon>Coelacanthidae</taxon>
        <taxon>Latimeria</taxon>
    </lineage>
</organism>
<evidence type="ECO:0000313" key="7">
    <source>
        <dbReference type="Ensembl" id="ENSLACP00000004260.1"/>
    </source>
</evidence>
<evidence type="ECO:0000259" key="5">
    <source>
        <dbReference type="PROSITE" id="PS50106"/>
    </source>
</evidence>
<dbReference type="eggNOG" id="KOG0708">
    <property type="taxonomic scope" value="Eukaryota"/>
</dbReference>
<accession>H3A3N9</accession>
<dbReference type="InterPro" id="IPR001478">
    <property type="entry name" value="PDZ"/>
</dbReference>
<keyword evidence="8" id="KW-1185">Reference proteome</keyword>
<feature type="domain" description="CARD" evidence="6">
    <location>
        <begin position="7"/>
        <end position="99"/>
    </location>
</feature>
<proteinExistence type="predicted"/>
<dbReference type="PANTHER" id="PTHR14559:SF12">
    <property type="entry name" value="CASPASE RECRUITMENT DOMAIN-CONTAINING PROTEIN 10"/>
    <property type="match status" value="1"/>
</dbReference>
<gene>
    <name evidence="7" type="primary">CARD10</name>
</gene>
<dbReference type="AlphaFoldDB" id="H3A3N9"/>
<dbReference type="STRING" id="7897.ENSLACP00000004260"/>
<feature type="coiled-coil region" evidence="3">
    <location>
        <begin position="255"/>
        <end position="430"/>
    </location>
</feature>
<dbReference type="OMA" id="HISASMK"/>